<proteinExistence type="predicted"/>
<evidence type="ECO:0000313" key="1">
    <source>
        <dbReference type="EMBL" id="RNA35642.1"/>
    </source>
</evidence>
<gene>
    <name evidence="1" type="ORF">BpHYR1_042070</name>
</gene>
<reference evidence="1 2" key="1">
    <citation type="journal article" date="2018" name="Sci. Rep.">
        <title>Genomic signatures of local adaptation to the degree of environmental predictability in rotifers.</title>
        <authorList>
            <person name="Franch-Gras L."/>
            <person name="Hahn C."/>
            <person name="Garcia-Roger E.M."/>
            <person name="Carmona M.J."/>
            <person name="Serra M."/>
            <person name="Gomez A."/>
        </authorList>
    </citation>
    <scope>NUCLEOTIDE SEQUENCE [LARGE SCALE GENOMIC DNA]</scope>
    <source>
        <strain evidence="1">HYR1</strain>
    </source>
</reference>
<dbReference type="Proteomes" id="UP000276133">
    <property type="component" value="Unassembled WGS sequence"/>
</dbReference>
<protein>
    <submittedName>
        <fullName evidence="1">Uncharacterized protein</fullName>
    </submittedName>
</protein>
<organism evidence="1 2">
    <name type="scientific">Brachionus plicatilis</name>
    <name type="common">Marine rotifer</name>
    <name type="synonym">Brachionus muelleri</name>
    <dbReference type="NCBI Taxonomy" id="10195"/>
    <lineage>
        <taxon>Eukaryota</taxon>
        <taxon>Metazoa</taxon>
        <taxon>Spiralia</taxon>
        <taxon>Gnathifera</taxon>
        <taxon>Rotifera</taxon>
        <taxon>Eurotatoria</taxon>
        <taxon>Monogononta</taxon>
        <taxon>Pseudotrocha</taxon>
        <taxon>Ploima</taxon>
        <taxon>Brachionidae</taxon>
        <taxon>Brachionus</taxon>
    </lineage>
</organism>
<name>A0A3M7SIW0_BRAPC</name>
<dbReference type="EMBL" id="REGN01001308">
    <property type="protein sequence ID" value="RNA35642.1"/>
    <property type="molecule type" value="Genomic_DNA"/>
</dbReference>
<keyword evidence="2" id="KW-1185">Reference proteome</keyword>
<comment type="caution">
    <text evidence="1">The sequence shown here is derived from an EMBL/GenBank/DDBJ whole genome shotgun (WGS) entry which is preliminary data.</text>
</comment>
<accession>A0A3M7SIW0</accession>
<dbReference type="AlphaFoldDB" id="A0A3M7SIW0"/>
<sequence length="75" mass="8720">MLITRHLLTQLDQVNLVHGSFVIHYRRRKKQKILFGKNLERAGQKLTLFVFSTKMFEGNPQAVKKNLNVGITIKN</sequence>
<evidence type="ECO:0000313" key="2">
    <source>
        <dbReference type="Proteomes" id="UP000276133"/>
    </source>
</evidence>